<name>A0ACC2P5N8_9HYME</name>
<dbReference type="Proteomes" id="UP001239111">
    <property type="component" value="Chromosome 2"/>
</dbReference>
<proteinExistence type="predicted"/>
<reference evidence="1" key="1">
    <citation type="submission" date="2023-04" db="EMBL/GenBank/DDBJ databases">
        <title>A chromosome-level genome assembly of the parasitoid wasp Eretmocerus hayati.</title>
        <authorList>
            <person name="Zhong Y."/>
            <person name="Liu S."/>
            <person name="Liu Y."/>
        </authorList>
    </citation>
    <scope>NUCLEOTIDE SEQUENCE</scope>
    <source>
        <strain evidence="1">ZJU_SS_LIU_2023</strain>
    </source>
</reference>
<keyword evidence="2" id="KW-1185">Reference proteome</keyword>
<dbReference type="EMBL" id="CM056742">
    <property type="protein sequence ID" value="KAJ8677854.1"/>
    <property type="molecule type" value="Genomic_DNA"/>
</dbReference>
<evidence type="ECO:0000313" key="1">
    <source>
        <dbReference type="EMBL" id="KAJ8677854.1"/>
    </source>
</evidence>
<comment type="caution">
    <text evidence="1">The sequence shown here is derived from an EMBL/GenBank/DDBJ whole genome shotgun (WGS) entry which is preliminary data.</text>
</comment>
<evidence type="ECO:0000313" key="2">
    <source>
        <dbReference type="Proteomes" id="UP001239111"/>
    </source>
</evidence>
<gene>
    <name evidence="1" type="ORF">QAD02_013641</name>
</gene>
<organism evidence="1 2">
    <name type="scientific">Eretmocerus hayati</name>
    <dbReference type="NCBI Taxonomy" id="131215"/>
    <lineage>
        <taxon>Eukaryota</taxon>
        <taxon>Metazoa</taxon>
        <taxon>Ecdysozoa</taxon>
        <taxon>Arthropoda</taxon>
        <taxon>Hexapoda</taxon>
        <taxon>Insecta</taxon>
        <taxon>Pterygota</taxon>
        <taxon>Neoptera</taxon>
        <taxon>Endopterygota</taxon>
        <taxon>Hymenoptera</taxon>
        <taxon>Apocrita</taxon>
        <taxon>Proctotrupomorpha</taxon>
        <taxon>Chalcidoidea</taxon>
        <taxon>Aphelinidae</taxon>
        <taxon>Aphelininae</taxon>
        <taxon>Eretmocerus</taxon>
    </lineage>
</organism>
<protein>
    <submittedName>
        <fullName evidence="1">Uncharacterized protein</fullName>
    </submittedName>
</protein>
<sequence>MTVNIVEVNLFIKEAVRIKRELQAERSLRNAPGAPSKSSRKNVFEYYICESKDHMDKECPQKPTPKVCAYCQKARHSIEKLLQEGPGGNRKCSAKVAVVRREKAQGSELPSYS</sequence>
<accession>A0ACC2P5N8</accession>